<evidence type="ECO:0000256" key="5">
    <source>
        <dbReference type="ARBA" id="ARBA00022989"/>
    </source>
</evidence>
<keyword evidence="11" id="KW-1185">Reference proteome</keyword>
<evidence type="ECO:0000256" key="4">
    <source>
        <dbReference type="ARBA" id="ARBA00022692"/>
    </source>
</evidence>
<feature type="transmembrane region" description="Helical" evidence="8">
    <location>
        <begin position="234"/>
        <end position="258"/>
    </location>
</feature>
<evidence type="ECO:0000313" key="11">
    <source>
        <dbReference type="Proteomes" id="UP000188342"/>
    </source>
</evidence>
<dbReference type="Pfam" id="PF02687">
    <property type="entry name" value="FtsX"/>
    <property type="match status" value="1"/>
</dbReference>
<dbReference type="OrthoDB" id="9761168at2"/>
<keyword evidence="3" id="KW-1003">Cell membrane</keyword>
<feature type="transmembrane region" description="Helical" evidence="8">
    <location>
        <begin position="143"/>
        <end position="163"/>
    </location>
</feature>
<dbReference type="Proteomes" id="UP000188342">
    <property type="component" value="Unassembled WGS sequence"/>
</dbReference>
<feature type="transmembrane region" description="Helical" evidence="8">
    <location>
        <begin position="183"/>
        <end position="214"/>
    </location>
</feature>
<accession>A0A1R4J5W8</accession>
<dbReference type="PANTHER" id="PTHR30489">
    <property type="entry name" value="LIPOPROTEIN-RELEASING SYSTEM TRANSMEMBRANE PROTEIN LOLE"/>
    <property type="match status" value="1"/>
</dbReference>
<dbReference type="GO" id="GO:0098797">
    <property type="term" value="C:plasma membrane protein complex"/>
    <property type="evidence" value="ECO:0007669"/>
    <property type="project" value="TreeGrafter"/>
</dbReference>
<reference evidence="10 11" key="1">
    <citation type="submission" date="2017-02" db="EMBL/GenBank/DDBJ databases">
        <authorList>
            <person name="Peterson S.W."/>
        </authorList>
    </citation>
    <scope>NUCLEOTIDE SEQUENCE [LARGE SCALE GENOMIC DNA]</scope>
    <source>
        <strain evidence="10 11">LSP_Lj1</strain>
    </source>
</reference>
<evidence type="ECO:0000256" key="3">
    <source>
        <dbReference type="ARBA" id="ARBA00022475"/>
    </source>
</evidence>
<evidence type="ECO:0000256" key="1">
    <source>
        <dbReference type="ARBA" id="ARBA00004651"/>
    </source>
</evidence>
<feature type="domain" description="ABC3 transporter permease C-terminal" evidence="9">
    <location>
        <begin position="143"/>
        <end position="260"/>
    </location>
</feature>
<evidence type="ECO:0000256" key="8">
    <source>
        <dbReference type="SAM" id="Phobius"/>
    </source>
</evidence>
<sequence>MVTDDFAQQSHTSVHTGREPHQPNEVAVGSQVLQSSGLAVGQEITLDFGNRTARYLVVGELSTIQYGGYRVDLATDGYRRLVPGHRLTDLEVLGTSEADLDAVTQSIRGLPGDHFSNVQDQRESIDSQLGVYLRMIGQLADGVLLLSAVVTVLVLALMTTTLLRRQRASLGVLQSMGHTRRHLLAQVLHAQLPPVLLGAAIGTLAGLVSVPRLITNSLSTMGISRLSVTTSAPLVAGLVGLLVGLALLMTTVVSWPVLRQRPVELLG</sequence>
<feature type="compositionally biased region" description="Polar residues" evidence="7">
    <location>
        <begin position="1"/>
        <end position="15"/>
    </location>
</feature>
<protein>
    <submittedName>
        <fullName evidence="10">ABC transporter, permease protein</fullName>
    </submittedName>
</protein>
<keyword evidence="4 8" id="KW-0812">Transmembrane</keyword>
<proteinExistence type="inferred from homology"/>
<evidence type="ECO:0000256" key="6">
    <source>
        <dbReference type="ARBA" id="ARBA00023136"/>
    </source>
</evidence>
<dbReference type="GO" id="GO:0044874">
    <property type="term" value="P:lipoprotein localization to outer membrane"/>
    <property type="evidence" value="ECO:0007669"/>
    <property type="project" value="TreeGrafter"/>
</dbReference>
<dbReference type="STRING" id="1255658.FM114_05645"/>
<evidence type="ECO:0000256" key="2">
    <source>
        <dbReference type="ARBA" id="ARBA00005236"/>
    </source>
</evidence>
<dbReference type="PANTHER" id="PTHR30489:SF0">
    <property type="entry name" value="LIPOPROTEIN-RELEASING SYSTEM TRANSMEMBRANE PROTEIN LOLE"/>
    <property type="match status" value="1"/>
</dbReference>
<comment type="subcellular location">
    <subcellularLocation>
        <location evidence="1">Cell membrane</location>
        <topology evidence="1">Multi-pass membrane protein</topology>
    </subcellularLocation>
</comment>
<keyword evidence="6 8" id="KW-0472">Membrane</keyword>
<gene>
    <name evidence="10" type="ORF">FM114_05645</name>
</gene>
<evidence type="ECO:0000256" key="7">
    <source>
        <dbReference type="SAM" id="MobiDB-lite"/>
    </source>
</evidence>
<dbReference type="RefSeq" id="WP_094764207.1">
    <property type="nucleotide sequence ID" value="NZ_FUKQ01000019.1"/>
</dbReference>
<keyword evidence="5 8" id="KW-1133">Transmembrane helix</keyword>
<dbReference type="AlphaFoldDB" id="A0A1R4J5W8"/>
<evidence type="ECO:0000259" key="9">
    <source>
        <dbReference type="Pfam" id="PF02687"/>
    </source>
</evidence>
<dbReference type="InterPro" id="IPR051447">
    <property type="entry name" value="Lipoprotein-release_system"/>
</dbReference>
<dbReference type="EMBL" id="FUKQ01000019">
    <property type="protein sequence ID" value="SJN27324.1"/>
    <property type="molecule type" value="Genomic_DNA"/>
</dbReference>
<name>A0A1R4J5W8_9ACTN</name>
<feature type="region of interest" description="Disordered" evidence="7">
    <location>
        <begin position="1"/>
        <end position="27"/>
    </location>
</feature>
<evidence type="ECO:0000313" key="10">
    <source>
        <dbReference type="EMBL" id="SJN27324.1"/>
    </source>
</evidence>
<comment type="similarity">
    <text evidence="2">Belongs to the ABC-4 integral membrane protein family. LolC/E subfamily.</text>
</comment>
<organism evidence="10 11">
    <name type="scientific">Luteococcus japonicus LSP_Lj1</name>
    <dbReference type="NCBI Taxonomy" id="1255658"/>
    <lineage>
        <taxon>Bacteria</taxon>
        <taxon>Bacillati</taxon>
        <taxon>Actinomycetota</taxon>
        <taxon>Actinomycetes</taxon>
        <taxon>Propionibacteriales</taxon>
        <taxon>Propionibacteriaceae</taxon>
        <taxon>Luteococcus</taxon>
    </lineage>
</organism>
<dbReference type="InterPro" id="IPR003838">
    <property type="entry name" value="ABC3_permease_C"/>
</dbReference>